<evidence type="ECO:0000313" key="2">
    <source>
        <dbReference type="EMBL" id="WDE01548.1"/>
    </source>
</evidence>
<keyword evidence="1" id="KW-1133">Transmembrane helix</keyword>
<organism evidence="2 3">
    <name type="scientific">Thalassomonas actiniarum</name>
    <dbReference type="NCBI Taxonomy" id="485447"/>
    <lineage>
        <taxon>Bacteria</taxon>
        <taxon>Pseudomonadati</taxon>
        <taxon>Pseudomonadota</taxon>
        <taxon>Gammaproteobacteria</taxon>
        <taxon>Alteromonadales</taxon>
        <taxon>Colwelliaceae</taxon>
        <taxon>Thalassomonas</taxon>
    </lineage>
</organism>
<gene>
    <name evidence="2" type="ORF">SG35_013560</name>
</gene>
<protein>
    <submittedName>
        <fullName evidence="2">DUF4231 domain-containing protein</fullName>
    </submittedName>
</protein>
<proteinExistence type="predicted"/>
<reference evidence="2 3" key="2">
    <citation type="journal article" date="2022" name="Mar. Drugs">
        <title>Bioassay-Guided Fractionation Leads to the Detection of Cholic Acid Generated by the Rare Thalassomonas sp.</title>
        <authorList>
            <person name="Pheiffer F."/>
            <person name="Schneider Y.K."/>
            <person name="Hansen E.H."/>
            <person name="Andersen J.H."/>
            <person name="Isaksson J."/>
            <person name="Busche T."/>
            <person name="R C."/>
            <person name="Kalinowski J."/>
            <person name="Zyl L.V."/>
            <person name="Trindade M."/>
        </authorList>
    </citation>
    <scope>NUCLEOTIDE SEQUENCE [LARGE SCALE GENOMIC DNA]</scope>
    <source>
        <strain evidence="2 3">A5K-106</strain>
    </source>
</reference>
<dbReference type="AlphaFoldDB" id="A0AAE9YVE3"/>
<dbReference type="Proteomes" id="UP000032568">
    <property type="component" value="Chromosome"/>
</dbReference>
<reference evidence="2 3" key="1">
    <citation type="journal article" date="2015" name="Genome Announc.">
        <title>Draft Genome Sequences of Marine Isolates of Thalassomonas viridans and Thalassomonas actiniarum.</title>
        <authorList>
            <person name="Olonade I."/>
            <person name="van Zyl L.J."/>
            <person name="Trindade M."/>
        </authorList>
    </citation>
    <scope>NUCLEOTIDE SEQUENCE [LARGE SCALE GENOMIC DNA]</scope>
    <source>
        <strain evidence="2 3">A5K-106</strain>
    </source>
</reference>
<feature type="transmembrane region" description="Helical" evidence="1">
    <location>
        <begin position="21"/>
        <end position="40"/>
    </location>
</feature>
<evidence type="ECO:0000256" key="1">
    <source>
        <dbReference type="SAM" id="Phobius"/>
    </source>
</evidence>
<dbReference type="KEGG" id="tact:SG35_013560"/>
<keyword evidence="3" id="KW-1185">Reference proteome</keyword>
<dbReference type="EMBL" id="CP059735">
    <property type="protein sequence ID" value="WDE01548.1"/>
    <property type="molecule type" value="Genomic_DNA"/>
</dbReference>
<feature type="transmembrane region" description="Helical" evidence="1">
    <location>
        <begin position="46"/>
        <end position="64"/>
    </location>
</feature>
<accession>A0AAE9YVE3</accession>
<keyword evidence="1" id="KW-0472">Membrane</keyword>
<name>A0AAE9YVE3_9GAMM</name>
<evidence type="ECO:0000313" key="3">
    <source>
        <dbReference type="Proteomes" id="UP000032568"/>
    </source>
</evidence>
<sequence>MDEALTSAAKQYQALRNKLAAELNALIAISFGLILILLLITSSENACPVIAAIALAAFIISYFINKQQGYTRGWSRYEKTQQLLHLLLWEFEQVPGLYSGLNKDKRMAELHEKYVRIIENQIHARQRDIIGDYLSTNDAAFSWVKSLKK</sequence>
<keyword evidence="1" id="KW-0812">Transmembrane</keyword>